<organism evidence="5 6">
    <name type="scientific">Celerinatantimonas diazotrophica</name>
    <dbReference type="NCBI Taxonomy" id="412034"/>
    <lineage>
        <taxon>Bacteria</taxon>
        <taxon>Pseudomonadati</taxon>
        <taxon>Pseudomonadota</taxon>
        <taxon>Gammaproteobacteria</taxon>
        <taxon>Celerinatantimonadaceae</taxon>
        <taxon>Celerinatantimonas</taxon>
    </lineage>
</organism>
<dbReference type="PROSITE" id="PS50887">
    <property type="entry name" value="GGDEF"/>
    <property type="match status" value="1"/>
</dbReference>
<dbReference type="NCBIfam" id="TIGR00254">
    <property type="entry name" value="GGDEF"/>
    <property type="match status" value="1"/>
</dbReference>
<evidence type="ECO:0000313" key="5">
    <source>
        <dbReference type="EMBL" id="TCK47301.1"/>
    </source>
</evidence>
<dbReference type="EC" id="2.7.7.65" evidence="2"/>
<dbReference type="Gene3D" id="3.30.70.270">
    <property type="match status" value="1"/>
</dbReference>
<dbReference type="CDD" id="cd01949">
    <property type="entry name" value="GGDEF"/>
    <property type="match status" value="1"/>
</dbReference>
<proteinExistence type="predicted"/>
<dbReference type="SUPFAM" id="SSF55073">
    <property type="entry name" value="Nucleotide cyclase"/>
    <property type="match status" value="1"/>
</dbReference>
<dbReference type="InterPro" id="IPR043128">
    <property type="entry name" value="Rev_trsase/Diguanyl_cyclase"/>
</dbReference>
<dbReference type="GO" id="GO:0043709">
    <property type="term" value="P:cell adhesion involved in single-species biofilm formation"/>
    <property type="evidence" value="ECO:0007669"/>
    <property type="project" value="TreeGrafter"/>
</dbReference>
<dbReference type="SMART" id="SM00267">
    <property type="entry name" value="GGDEF"/>
    <property type="match status" value="1"/>
</dbReference>
<protein>
    <recommendedName>
        <fullName evidence="2">diguanylate cyclase</fullName>
        <ecNumber evidence="2">2.7.7.65</ecNumber>
    </recommendedName>
</protein>
<dbReference type="PANTHER" id="PTHR45138:SF9">
    <property type="entry name" value="DIGUANYLATE CYCLASE DGCM-RELATED"/>
    <property type="match status" value="1"/>
</dbReference>
<name>A0A4V2PNJ4_9GAMM</name>
<feature type="domain" description="GGDEF" evidence="4">
    <location>
        <begin position="174"/>
        <end position="304"/>
    </location>
</feature>
<dbReference type="Pfam" id="PF00990">
    <property type="entry name" value="GGDEF"/>
    <property type="match status" value="1"/>
</dbReference>
<dbReference type="InterPro" id="IPR029787">
    <property type="entry name" value="Nucleotide_cyclase"/>
</dbReference>
<reference evidence="5 6" key="1">
    <citation type="submission" date="2019-03" db="EMBL/GenBank/DDBJ databases">
        <title>Genomic Encyclopedia of Type Strains, Phase IV (KMG-IV): sequencing the most valuable type-strain genomes for metagenomic binning, comparative biology and taxonomic classification.</title>
        <authorList>
            <person name="Goeker M."/>
        </authorList>
    </citation>
    <scope>NUCLEOTIDE SEQUENCE [LARGE SCALE GENOMIC DNA]</scope>
    <source>
        <strain evidence="5 6">DSM 18577</strain>
    </source>
</reference>
<dbReference type="FunFam" id="3.30.70.270:FF:000001">
    <property type="entry name" value="Diguanylate cyclase domain protein"/>
    <property type="match status" value="1"/>
</dbReference>
<gene>
    <name evidence="5" type="ORF">EV690_3011</name>
</gene>
<dbReference type="EMBL" id="SMGD01000015">
    <property type="protein sequence ID" value="TCK47301.1"/>
    <property type="molecule type" value="Genomic_DNA"/>
</dbReference>
<keyword evidence="6" id="KW-1185">Reference proteome</keyword>
<sequence length="304" mass="34866">MAEKVQATFQSDNQHCWNMRPPLTWRPPNNLSADKQLRIIEHLQKSQNLSELFDQFTQVLTTFVKLNSITFINVHNQLHVNISHTNSDCYAHEIQLSDNASGKILFYSSHPWQLSEISLLKRFCRLFQVILPQIEHIDRLQYQLNHDYLTGIKNRQNFDENLSQMIAQNSRIKTGLQLLLCDVNNFKQINDQHGHLAGDQVLQFIAKTLLQACRKTDHVSRYGGDEFAIILCPAQPRSALNVIERVNNQLPLQAIVPNMELSISSGWADWHPGMQVRDLIEAADQAMYRHKIAKPVATLAAQGQ</sequence>
<dbReference type="GO" id="GO:0005886">
    <property type="term" value="C:plasma membrane"/>
    <property type="evidence" value="ECO:0007669"/>
    <property type="project" value="TreeGrafter"/>
</dbReference>
<evidence type="ECO:0000313" key="6">
    <source>
        <dbReference type="Proteomes" id="UP000295565"/>
    </source>
</evidence>
<evidence type="ECO:0000256" key="1">
    <source>
        <dbReference type="ARBA" id="ARBA00001946"/>
    </source>
</evidence>
<dbReference type="Proteomes" id="UP000295565">
    <property type="component" value="Unassembled WGS sequence"/>
</dbReference>
<dbReference type="PANTHER" id="PTHR45138">
    <property type="entry name" value="REGULATORY COMPONENTS OF SENSORY TRANSDUCTION SYSTEM"/>
    <property type="match status" value="1"/>
</dbReference>
<comment type="catalytic activity">
    <reaction evidence="3">
        <text>2 GTP = 3',3'-c-di-GMP + 2 diphosphate</text>
        <dbReference type="Rhea" id="RHEA:24898"/>
        <dbReference type="ChEBI" id="CHEBI:33019"/>
        <dbReference type="ChEBI" id="CHEBI:37565"/>
        <dbReference type="ChEBI" id="CHEBI:58805"/>
        <dbReference type="EC" id="2.7.7.65"/>
    </reaction>
</comment>
<comment type="caution">
    <text evidence="5">The sequence shown here is derived from an EMBL/GenBank/DDBJ whole genome shotgun (WGS) entry which is preliminary data.</text>
</comment>
<dbReference type="InterPro" id="IPR050469">
    <property type="entry name" value="Diguanylate_Cyclase"/>
</dbReference>
<evidence type="ECO:0000259" key="4">
    <source>
        <dbReference type="PROSITE" id="PS50887"/>
    </source>
</evidence>
<dbReference type="GO" id="GO:1902201">
    <property type="term" value="P:negative regulation of bacterial-type flagellum-dependent cell motility"/>
    <property type="evidence" value="ECO:0007669"/>
    <property type="project" value="TreeGrafter"/>
</dbReference>
<evidence type="ECO:0000256" key="2">
    <source>
        <dbReference type="ARBA" id="ARBA00012528"/>
    </source>
</evidence>
<accession>A0A4V2PNJ4</accession>
<dbReference type="AlphaFoldDB" id="A0A4V2PNJ4"/>
<evidence type="ECO:0000256" key="3">
    <source>
        <dbReference type="ARBA" id="ARBA00034247"/>
    </source>
</evidence>
<dbReference type="InterPro" id="IPR000160">
    <property type="entry name" value="GGDEF_dom"/>
</dbReference>
<dbReference type="GO" id="GO:0052621">
    <property type="term" value="F:diguanylate cyclase activity"/>
    <property type="evidence" value="ECO:0007669"/>
    <property type="project" value="UniProtKB-EC"/>
</dbReference>
<comment type="cofactor">
    <cofactor evidence="1">
        <name>Mg(2+)</name>
        <dbReference type="ChEBI" id="CHEBI:18420"/>
    </cofactor>
</comment>